<keyword evidence="2" id="KW-0328">Glycosyltransferase</keyword>
<accession>A0A060R9C4</accession>
<keyword evidence="1" id="KW-1133">Transmembrane helix</keyword>
<dbReference type="SUPFAM" id="SSF53448">
    <property type="entry name" value="Nucleotide-diphospho-sugar transferases"/>
    <property type="match status" value="1"/>
</dbReference>
<dbReference type="HOGENOM" id="CLU_055604_0_1_10"/>
<gene>
    <name evidence="2" type="ORF">BN938_2137</name>
</gene>
<dbReference type="EC" id="2.4.1.-" evidence="2"/>
<evidence type="ECO:0000313" key="2">
    <source>
        <dbReference type="EMBL" id="CDN32210.1"/>
    </source>
</evidence>
<keyword evidence="3" id="KW-1185">Reference proteome</keyword>
<keyword evidence="1" id="KW-0472">Membrane</keyword>
<dbReference type="Proteomes" id="UP000027616">
    <property type="component" value="Chromosome I"/>
</dbReference>
<reference evidence="2 3" key="1">
    <citation type="journal article" date="2015" name="Genome Announc.">
        <title>Complete Genome Sequence of the Novel Leech Symbiont Mucinivorans hirudinis M3T.</title>
        <authorList>
            <person name="Nelson M.C."/>
            <person name="Bomar L."/>
            <person name="Graf J."/>
        </authorList>
    </citation>
    <scope>NUCLEOTIDE SEQUENCE [LARGE SCALE GENOMIC DNA]</scope>
    <source>
        <strain evidence="3">M3</strain>
    </source>
</reference>
<dbReference type="AlphaFoldDB" id="A0A060R9C4"/>
<dbReference type="KEGG" id="rbc:BN938_2137"/>
<protein>
    <submittedName>
        <fullName evidence="2">N-acetylglucosaminyltransferase</fullName>
        <ecNumber evidence="2">2.4.1.-</ecNumber>
    </submittedName>
</protein>
<dbReference type="OrthoDB" id="9800276at2"/>
<dbReference type="InterPro" id="IPR029044">
    <property type="entry name" value="Nucleotide-diphossugar_trans"/>
</dbReference>
<dbReference type="EMBL" id="HG934468">
    <property type="protein sequence ID" value="CDN32210.1"/>
    <property type="molecule type" value="Genomic_DNA"/>
</dbReference>
<dbReference type="GO" id="GO:0016757">
    <property type="term" value="F:glycosyltransferase activity"/>
    <property type="evidence" value="ECO:0007669"/>
    <property type="project" value="UniProtKB-KW"/>
</dbReference>
<keyword evidence="1" id="KW-0812">Transmembrane</keyword>
<feature type="transmembrane region" description="Helical" evidence="1">
    <location>
        <begin position="319"/>
        <end position="337"/>
    </location>
</feature>
<dbReference type="eggNOG" id="COG1215">
    <property type="taxonomic scope" value="Bacteria"/>
</dbReference>
<feature type="transmembrane region" description="Helical" evidence="1">
    <location>
        <begin position="12"/>
        <end position="35"/>
    </location>
</feature>
<evidence type="ECO:0000313" key="3">
    <source>
        <dbReference type="Proteomes" id="UP000027616"/>
    </source>
</evidence>
<dbReference type="PATRIC" id="fig|1433126.3.peg.2110"/>
<proteinExistence type="predicted"/>
<keyword evidence="2" id="KW-0808">Transferase</keyword>
<dbReference type="STRING" id="1433126.BN938_2137"/>
<evidence type="ECO:0000256" key="1">
    <source>
        <dbReference type="SAM" id="Phobius"/>
    </source>
</evidence>
<dbReference type="Gene3D" id="3.90.550.10">
    <property type="entry name" value="Spore Coat Polysaccharide Biosynthesis Protein SpsA, Chain A"/>
    <property type="match status" value="1"/>
</dbReference>
<name>A0A060R9C4_9BACT</name>
<organism evidence="2 3">
    <name type="scientific">Mucinivorans hirudinis</name>
    <dbReference type="NCBI Taxonomy" id="1433126"/>
    <lineage>
        <taxon>Bacteria</taxon>
        <taxon>Pseudomonadati</taxon>
        <taxon>Bacteroidota</taxon>
        <taxon>Bacteroidia</taxon>
        <taxon>Bacteroidales</taxon>
        <taxon>Rikenellaceae</taxon>
        <taxon>Mucinivorans</taxon>
    </lineage>
</organism>
<sequence length="387" mass="44100">MVEISDFIIKLTLFQIVILAVLTVAFVIQLVYLLYYGGLAAKKGEVLRHTRECEGVTIVVIVGEDYDYIENGLPMLLEQDYPLFEVVVVNDCGGFDVDLELNKLTRVYDNLRFTTIKRDELFNHSRKTPLNIGIKAAKYDHIIITHTNALPTNERWLESMARGFTGADLVIGYTGLDVKKGIVNALLRSSRMASSVRYLRAAQATKPYKGIYNNIGFTKGIYMQVKGYSHLRMTLGEDDLFVQKIAGNCGTGVVVNPRATLRQSTCGGIGWWFAEQRYRTSSFRLYPMAVRLRTFFDLASRALFFLSAVAAVLFFSDYYLWGGVVLLLIIRELVFIITSRRIAKRLCEIKIMWGYFIYDKIAPLSEAILCISRRLSPPRMIWIQNQK</sequence>